<dbReference type="Proteomes" id="UP000009079">
    <property type="component" value="Chromosome"/>
</dbReference>
<dbReference type="RefSeq" id="WP_015850235.1">
    <property type="nucleotide sequence ID" value="NC_012883.1"/>
</dbReference>
<reference evidence="2 3" key="1">
    <citation type="journal article" date="2009" name="Appl. Environ. Microbiol.">
        <title>Metabolic versatility and indigenous origin of the archaeon Thermococcus sibiricus, isolated from a siberian oil reservoir, as revealed by genome analysis.</title>
        <authorList>
            <person name="Mardanov A.V."/>
            <person name="Ravin N.V."/>
            <person name="Svetlitchnyi V.A."/>
            <person name="Beletsky A.V."/>
            <person name="Miroshnichenko M.L."/>
            <person name="Bonch-Osmolovskaya E.A."/>
            <person name="Skryabin K.G."/>
        </authorList>
    </citation>
    <scope>NUCLEOTIDE SEQUENCE [LARGE SCALE GENOMIC DNA]</scope>
    <source>
        <strain evidence="3">DSM 12597 / MM 739</strain>
    </source>
</reference>
<dbReference type="KEGG" id="tsi:TSIB_1970"/>
<dbReference type="EMBL" id="CP001463">
    <property type="protein sequence ID" value="ACS91019.1"/>
    <property type="molecule type" value="Genomic_DNA"/>
</dbReference>
<dbReference type="GO" id="GO:0007264">
    <property type="term" value="P:small GTPase-mediated signal transduction"/>
    <property type="evidence" value="ECO:0007669"/>
    <property type="project" value="InterPro"/>
</dbReference>
<evidence type="ECO:0000259" key="1">
    <source>
        <dbReference type="Pfam" id="PF01593"/>
    </source>
</evidence>
<gene>
    <name evidence="2" type="ordered locus">TSIB_1970</name>
</gene>
<proteinExistence type="predicted"/>
<dbReference type="Gene3D" id="3.50.50.60">
    <property type="entry name" value="FAD/NAD(P)-binding domain"/>
    <property type="match status" value="1"/>
</dbReference>
<dbReference type="HOGENOM" id="CLU_588788_0_0_2"/>
<dbReference type="GO" id="GO:0016491">
    <property type="term" value="F:oxidoreductase activity"/>
    <property type="evidence" value="ECO:0007669"/>
    <property type="project" value="InterPro"/>
</dbReference>
<dbReference type="eggNOG" id="arCOG01521">
    <property type="taxonomic scope" value="Archaea"/>
</dbReference>
<protein>
    <recommendedName>
        <fullName evidence="1">Amine oxidase domain-containing protein</fullName>
    </recommendedName>
</protein>
<dbReference type="InterPro" id="IPR002937">
    <property type="entry name" value="Amino_oxidase"/>
</dbReference>
<evidence type="ECO:0000313" key="2">
    <source>
        <dbReference type="EMBL" id="ACS91019.1"/>
    </source>
</evidence>
<accession>C6A038</accession>
<dbReference type="Gene3D" id="3.90.660.50">
    <property type="match status" value="1"/>
</dbReference>
<evidence type="ECO:0000313" key="3">
    <source>
        <dbReference type="Proteomes" id="UP000009079"/>
    </source>
</evidence>
<dbReference type="OrthoDB" id="11867at2157"/>
<dbReference type="AlphaFoldDB" id="C6A038"/>
<dbReference type="GO" id="GO:0005092">
    <property type="term" value="F:GDP-dissociation inhibitor activity"/>
    <property type="evidence" value="ECO:0007669"/>
    <property type="project" value="InterPro"/>
</dbReference>
<name>C6A038_THESM</name>
<feature type="domain" description="Amine oxidase" evidence="1">
    <location>
        <begin position="11"/>
        <end position="449"/>
    </location>
</feature>
<dbReference type="PANTHER" id="PTHR43734">
    <property type="entry name" value="PHYTOENE DESATURASE"/>
    <property type="match status" value="1"/>
</dbReference>
<dbReference type="STRING" id="604354.TSIB_1970"/>
<dbReference type="PRINTS" id="PR00891">
    <property type="entry name" value="RABGDIREP"/>
</dbReference>
<sequence>MYDVAIVGAGFTGLLAGSLLAKEGYRVAVFERNSFVGGRAATRTPKEWGWAEREDYRVDFGHHVFATNSYLEFILDRVGAKRHFKFVPLNMPYFYKNGRLHKPPVGFLEQLRAYPWIPLRSKLRLRKFLSYVEKVSFGEVMEKWAYRPLEELYDEFGFDENARELFTDGFVAGYQTIIDTERNSAGDLILCMKAYLRGIKRYKTPLFSAEGGVGAIAEALRKTIEENGGEVHLGTNVTEIIVENGEAKGLKVGEKTIQAKRVLFAAPVYYLLRLIKEGNLPEEFAERLIEGEKEATNLFLIIGGAKRPLTEKPIGTWIMAPRSEVKNVDSYYLIYEVSPELKQAPEGNYPLSIAVLADEKTNKKELAKKMVADLEALFPNFDFENDWDWKAEVMFPIVDGIGRTIDWYWERRLGPETPIKNLYVAGDSAQELSSGVDGCASSALFAIEAIIGRKLLDLEEFYRL</sequence>
<keyword evidence="3" id="KW-1185">Reference proteome</keyword>
<dbReference type="GeneID" id="8096983"/>
<dbReference type="PANTHER" id="PTHR43734:SF1">
    <property type="entry name" value="PHYTOENE DESATURASE"/>
    <property type="match status" value="1"/>
</dbReference>
<dbReference type="InterPro" id="IPR018203">
    <property type="entry name" value="GDP_dissociation_inhibitor"/>
</dbReference>
<dbReference type="InterPro" id="IPR036188">
    <property type="entry name" value="FAD/NAD-bd_sf"/>
</dbReference>
<organism evidence="2 3">
    <name type="scientific">Thermococcus sibiricus (strain DSM 12597 / MM 739)</name>
    <dbReference type="NCBI Taxonomy" id="604354"/>
    <lineage>
        <taxon>Archaea</taxon>
        <taxon>Methanobacteriati</taxon>
        <taxon>Methanobacteriota</taxon>
        <taxon>Thermococci</taxon>
        <taxon>Thermococcales</taxon>
        <taxon>Thermococcaceae</taxon>
        <taxon>Thermococcus</taxon>
    </lineage>
</organism>
<dbReference type="SUPFAM" id="SSF51905">
    <property type="entry name" value="FAD/NAD(P)-binding domain"/>
    <property type="match status" value="1"/>
</dbReference>
<dbReference type="Pfam" id="PF01593">
    <property type="entry name" value="Amino_oxidase"/>
    <property type="match status" value="1"/>
</dbReference>